<evidence type="ECO:0000313" key="7">
    <source>
        <dbReference type="EMBL" id="CAB4614900.1"/>
    </source>
</evidence>
<name>A0A6J7N4N1_9ZZZZ</name>
<dbReference type="InterPro" id="IPR036594">
    <property type="entry name" value="Meth_synthase_dom"/>
</dbReference>
<dbReference type="GO" id="GO:0003677">
    <property type="term" value="F:DNA binding"/>
    <property type="evidence" value="ECO:0007669"/>
    <property type="project" value="InterPro"/>
</dbReference>
<evidence type="ECO:0000313" key="9">
    <source>
        <dbReference type="EMBL" id="CAB4947001.1"/>
    </source>
</evidence>
<evidence type="ECO:0000313" key="8">
    <source>
        <dbReference type="EMBL" id="CAB4707577.1"/>
    </source>
</evidence>
<dbReference type="Pfam" id="PF12728">
    <property type="entry name" value="HTH_17"/>
    <property type="match status" value="1"/>
</dbReference>
<dbReference type="Gene3D" id="3.40.50.280">
    <property type="entry name" value="Cobalamin-binding domain"/>
    <property type="match status" value="1"/>
</dbReference>
<dbReference type="EMBL" id="CAEZVC010000009">
    <property type="protein sequence ID" value="CAB4614900.1"/>
    <property type="molecule type" value="Genomic_DNA"/>
</dbReference>
<feature type="domain" description="B12-binding" evidence="3">
    <location>
        <begin position="158"/>
        <end position="286"/>
    </location>
</feature>
<dbReference type="InterPro" id="IPR041657">
    <property type="entry name" value="HTH_17"/>
</dbReference>
<dbReference type="GO" id="GO:0046872">
    <property type="term" value="F:metal ion binding"/>
    <property type="evidence" value="ECO:0007669"/>
    <property type="project" value="UniProtKB-KW"/>
</dbReference>
<evidence type="ECO:0000313" key="10">
    <source>
        <dbReference type="EMBL" id="CAB4988341.1"/>
    </source>
</evidence>
<keyword evidence="2" id="KW-0170">Cobalt</keyword>
<dbReference type="PROSITE" id="PS51332">
    <property type="entry name" value="B12_BINDING"/>
    <property type="match status" value="1"/>
</dbReference>
<dbReference type="InterPro" id="IPR003759">
    <property type="entry name" value="Cbl-bd_cap"/>
</dbReference>
<dbReference type="InterPro" id="IPR036724">
    <property type="entry name" value="Cobalamin-bd_sf"/>
</dbReference>
<proteinExistence type="predicted"/>
<dbReference type="InterPro" id="IPR006158">
    <property type="entry name" value="Cobalamin-bd"/>
</dbReference>
<dbReference type="GO" id="GO:0031419">
    <property type="term" value="F:cobalamin binding"/>
    <property type="evidence" value="ECO:0007669"/>
    <property type="project" value="InterPro"/>
</dbReference>
<evidence type="ECO:0000256" key="1">
    <source>
        <dbReference type="ARBA" id="ARBA00022723"/>
    </source>
</evidence>
<gene>
    <name evidence="6" type="ORF">UFOPK1762_00454</name>
    <name evidence="7" type="ORF">UFOPK1906_00291</name>
    <name evidence="8" type="ORF">UFOPK2624_00901</name>
    <name evidence="4" type="ORF">UFOPK3331_00245</name>
    <name evidence="9" type="ORF">UFOPK3785_00581</name>
    <name evidence="10" type="ORF">UFOPK3927_01152</name>
    <name evidence="5" type="ORF">UFOPK4201_00122</name>
    <name evidence="11" type="ORF">UFOPK4371_00339</name>
</gene>
<evidence type="ECO:0000313" key="6">
    <source>
        <dbReference type="EMBL" id="CAB4579201.1"/>
    </source>
</evidence>
<dbReference type="Gene3D" id="1.10.1240.10">
    <property type="entry name" value="Methionine synthase domain"/>
    <property type="match status" value="1"/>
</dbReference>
<dbReference type="GO" id="GO:0046653">
    <property type="term" value="P:tetrahydrofolate metabolic process"/>
    <property type="evidence" value="ECO:0007669"/>
    <property type="project" value="TreeGrafter"/>
</dbReference>
<dbReference type="EMBL" id="CAEZXY010000033">
    <property type="protein sequence ID" value="CAB4707577.1"/>
    <property type="molecule type" value="Genomic_DNA"/>
</dbReference>
<dbReference type="EMBL" id="CAESAL010000005">
    <property type="protein sequence ID" value="CAB4331767.1"/>
    <property type="molecule type" value="Genomic_DNA"/>
</dbReference>
<dbReference type="GO" id="GO:0050667">
    <property type="term" value="P:homocysteine metabolic process"/>
    <property type="evidence" value="ECO:0007669"/>
    <property type="project" value="TreeGrafter"/>
</dbReference>
<dbReference type="PANTHER" id="PTHR45833">
    <property type="entry name" value="METHIONINE SYNTHASE"/>
    <property type="match status" value="1"/>
</dbReference>
<dbReference type="SUPFAM" id="SSF46955">
    <property type="entry name" value="Putative DNA-binding domain"/>
    <property type="match status" value="1"/>
</dbReference>
<dbReference type="GO" id="GO:0008705">
    <property type="term" value="F:methionine synthase activity"/>
    <property type="evidence" value="ECO:0007669"/>
    <property type="project" value="TreeGrafter"/>
</dbReference>
<evidence type="ECO:0000313" key="11">
    <source>
        <dbReference type="EMBL" id="CAB5074578.1"/>
    </source>
</evidence>
<protein>
    <submittedName>
        <fullName evidence="10">Unannotated protein</fullName>
    </submittedName>
</protein>
<organism evidence="10">
    <name type="scientific">freshwater metagenome</name>
    <dbReference type="NCBI Taxonomy" id="449393"/>
    <lineage>
        <taxon>unclassified sequences</taxon>
        <taxon>metagenomes</taxon>
        <taxon>ecological metagenomes</taxon>
    </lineage>
</organism>
<dbReference type="EMBL" id="CAFBRD010000010">
    <property type="protein sequence ID" value="CAB5074578.1"/>
    <property type="molecule type" value="Genomic_DNA"/>
</dbReference>
<dbReference type="Pfam" id="PF02607">
    <property type="entry name" value="B12-binding_2"/>
    <property type="match status" value="1"/>
</dbReference>
<evidence type="ECO:0000259" key="3">
    <source>
        <dbReference type="PROSITE" id="PS51332"/>
    </source>
</evidence>
<sequence>MTDESQSTQSVTPTLTLTEAADQLGVHYMTVYRYVRTGRLPAVKAGGGWLVNKVALDEFASTPTKTKSHKNVDWHVRLCDRLLAGDEAGAWNVIEASMVSGLEPSAVYLEVLAPALASIGSAWAAGEVSIADEHRATAVTNRLIGRLGPRFHRPGQTRGTIVLGAVSGDLHAVPTAIASDLLRGSGFTVFDLGANSPIESFLDAAGSADRLIAVGITSSTAETDDQIIATVNAIKEKLGCPVVIGGHGIGSKARAAHPEATTASATEMLLAFDQIAELAISARAKTA</sequence>
<dbReference type="EMBL" id="CAFBOK010000130">
    <property type="protein sequence ID" value="CAB4988341.1"/>
    <property type="molecule type" value="Genomic_DNA"/>
</dbReference>
<dbReference type="GO" id="GO:0005829">
    <property type="term" value="C:cytosol"/>
    <property type="evidence" value="ECO:0007669"/>
    <property type="project" value="TreeGrafter"/>
</dbReference>
<evidence type="ECO:0000313" key="4">
    <source>
        <dbReference type="EMBL" id="CAB4331767.1"/>
    </source>
</evidence>
<dbReference type="Pfam" id="PF02310">
    <property type="entry name" value="B12-binding"/>
    <property type="match status" value="1"/>
</dbReference>
<dbReference type="PANTHER" id="PTHR45833:SF1">
    <property type="entry name" value="METHIONINE SYNTHASE"/>
    <property type="match status" value="1"/>
</dbReference>
<dbReference type="NCBIfam" id="TIGR01764">
    <property type="entry name" value="excise"/>
    <property type="match status" value="1"/>
</dbReference>
<dbReference type="EMBL" id="CAEZTY010000010">
    <property type="protein sequence ID" value="CAB4579201.1"/>
    <property type="molecule type" value="Genomic_DNA"/>
</dbReference>
<dbReference type="EMBL" id="CAEUNJ010000003">
    <property type="protein sequence ID" value="CAB4370297.1"/>
    <property type="molecule type" value="Genomic_DNA"/>
</dbReference>
<dbReference type="EMBL" id="CAFBNJ010000021">
    <property type="protein sequence ID" value="CAB4947001.1"/>
    <property type="molecule type" value="Genomic_DNA"/>
</dbReference>
<dbReference type="InterPro" id="IPR050554">
    <property type="entry name" value="Met_Synthase/Corrinoid"/>
</dbReference>
<dbReference type="AlphaFoldDB" id="A0A6J7N4N1"/>
<reference evidence="10" key="1">
    <citation type="submission" date="2020-05" db="EMBL/GenBank/DDBJ databases">
        <authorList>
            <person name="Chiriac C."/>
            <person name="Salcher M."/>
            <person name="Ghai R."/>
            <person name="Kavagutti S V."/>
        </authorList>
    </citation>
    <scope>NUCLEOTIDE SEQUENCE</scope>
</reference>
<dbReference type="InterPro" id="IPR010093">
    <property type="entry name" value="SinI_DNA-bd"/>
</dbReference>
<evidence type="ECO:0000256" key="2">
    <source>
        <dbReference type="ARBA" id="ARBA00023285"/>
    </source>
</evidence>
<keyword evidence="1" id="KW-0479">Metal-binding</keyword>
<evidence type="ECO:0000313" key="5">
    <source>
        <dbReference type="EMBL" id="CAB4370297.1"/>
    </source>
</evidence>
<accession>A0A6J7N4N1</accession>
<dbReference type="InterPro" id="IPR009061">
    <property type="entry name" value="DNA-bd_dom_put_sf"/>
</dbReference>
<dbReference type="SUPFAM" id="SSF52242">
    <property type="entry name" value="Cobalamin (vitamin B12)-binding domain"/>
    <property type="match status" value="1"/>
</dbReference>